<name>A0ABN7SJ40_OIKDI</name>
<evidence type="ECO:0000313" key="1">
    <source>
        <dbReference type="EMBL" id="CAG5098883.1"/>
    </source>
</evidence>
<sequence length="193" mass="21777">MNEIEAISKEFVHSGEACGSCGGFTKVHAKIKAKKTGATKWKCVKCIFASSSQVEAFGQNLIENPLQVTNGKFKCPAKKCSSILTFDEFMKKDCCGGSRKHSRIFADYLEMKEKFGALQEEYQRAMKNSIEKKKASEDADIYRDAIGVSMIATANKFADFLKANDHIVRESQCEFDKEHVNLLEIYRQFQSKD</sequence>
<proteinExistence type="predicted"/>
<accession>A0ABN7SJ40</accession>
<gene>
    <name evidence="1" type="ORF">OKIOD_LOCUS7617</name>
</gene>
<reference evidence="1 2" key="1">
    <citation type="submission" date="2021-04" db="EMBL/GenBank/DDBJ databases">
        <authorList>
            <person name="Bliznina A."/>
        </authorList>
    </citation>
    <scope>NUCLEOTIDE SEQUENCE [LARGE SCALE GENOMIC DNA]</scope>
</reference>
<dbReference type="EMBL" id="OU015569">
    <property type="protein sequence ID" value="CAG5098883.1"/>
    <property type="molecule type" value="Genomic_DNA"/>
</dbReference>
<keyword evidence="2" id="KW-1185">Reference proteome</keyword>
<dbReference type="Proteomes" id="UP001158576">
    <property type="component" value="Chromosome XSR"/>
</dbReference>
<evidence type="ECO:0000313" key="2">
    <source>
        <dbReference type="Proteomes" id="UP001158576"/>
    </source>
</evidence>
<organism evidence="1 2">
    <name type="scientific">Oikopleura dioica</name>
    <name type="common">Tunicate</name>
    <dbReference type="NCBI Taxonomy" id="34765"/>
    <lineage>
        <taxon>Eukaryota</taxon>
        <taxon>Metazoa</taxon>
        <taxon>Chordata</taxon>
        <taxon>Tunicata</taxon>
        <taxon>Appendicularia</taxon>
        <taxon>Copelata</taxon>
        <taxon>Oikopleuridae</taxon>
        <taxon>Oikopleura</taxon>
    </lineage>
</organism>
<protein>
    <submittedName>
        <fullName evidence="1">Oidioi.mRNA.OKI2018_I69.XSR.g16059.t1.cds</fullName>
    </submittedName>
</protein>